<feature type="binding site" evidence="11">
    <location>
        <begin position="13"/>
        <end position="23"/>
    </location>
    <ligand>
        <name>ATP</name>
        <dbReference type="ChEBI" id="CHEBI:30616"/>
    </ligand>
</feature>
<evidence type="ECO:0000256" key="8">
    <source>
        <dbReference type="ARBA" id="ARBA00037993"/>
    </source>
</evidence>
<evidence type="ECO:0000256" key="10">
    <source>
        <dbReference type="ARBA" id="ARBA00047890"/>
    </source>
</evidence>
<keyword evidence="5 11" id="KW-0671">Queuosine biosynthesis</keyword>
<evidence type="ECO:0000256" key="3">
    <source>
        <dbReference type="ARBA" id="ARBA00022723"/>
    </source>
</evidence>
<accession>A0A9D1NIB4</accession>
<evidence type="ECO:0000256" key="11">
    <source>
        <dbReference type="HAMAP-Rule" id="MF_01633"/>
    </source>
</evidence>
<dbReference type="GO" id="GO:0005524">
    <property type="term" value="F:ATP binding"/>
    <property type="evidence" value="ECO:0007669"/>
    <property type="project" value="UniProtKB-UniRule"/>
</dbReference>
<comment type="function">
    <text evidence="11">Catalyzes the ATP-dependent conversion of 7-carboxy-7-deazaguanine (CDG) to 7-cyano-7-deazaguanine (preQ(0)).</text>
</comment>
<comment type="cofactor">
    <cofactor evidence="11">
        <name>Zn(2+)</name>
        <dbReference type="ChEBI" id="CHEBI:29105"/>
    </cofactor>
    <text evidence="11">Binds 1 zinc ion per subunit.</text>
</comment>
<dbReference type="Pfam" id="PF06508">
    <property type="entry name" value="QueC"/>
    <property type="match status" value="1"/>
</dbReference>
<dbReference type="EC" id="6.3.4.20" evidence="9 11"/>
<evidence type="ECO:0000256" key="6">
    <source>
        <dbReference type="ARBA" id="ARBA00022833"/>
    </source>
</evidence>
<feature type="binding site" evidence="11">
    <location>
        <position position="190"/>
    </location>
    <ligand>
        <name>Zn(2+)</name>
        <dbReference type="ChEBI" id="CHEBI:29105"/>
    </ligand>
</feature>
<reference evidence="12" key="2">
    <citation type="journal article" date="2021" name="PeerJ">
        <title>Extensive microbial diversity within the chicken gut microbiome revealed by metagenomics and culture.</title>
        <authorList>
            <person name="Gilroy R."/>
            <person name="Ravi A."/>
            <person name="Getino M."/>
            <person name="Pursley I."/>
            <person name="Horton D.L."/>
            <person name="Alikhan N.F."/>
            <person name="Baker D."/>
            <person name="Gharbi K."/>
            <person name="Hall N."/>
            <person name="Watson M."/>
            <person name="Adriaenssens E.M."/>
            <person name="Foster-Nyarko E."/>
            <person name="Jarju S."/>
            <person name="Secka A."/>
            <person name="Antonio M."/>
            <person name="Oren A."/>
            <person name="Chaudhuri R.R."/>
            <person name="La Ragione R."/>
            <person name="Hildebrand F."/>
            <person name="Pallen M.J."/>
        </authorList>
    </citation>
    <scope>NUCLEOTIDE SEQUENCE</scope>
    <source>
        <strain evidence="12">10669</strain>
    </source>
</reference>
<keyword evidence="7 11" id="KW-0067">ATP-binding</keyword>
<dbReference type="PANTHER" id="PTHR42914:SF1">
    <property type="entry name" value="7-CYANO-7-DEAZAGUANINE SYNTHASE"/>
    <property type="match status" value="1"/>
</dbReference>
<dbReference type="GO" id="GO:0008616">
    <property type="term" value="P:tRNA queuosine(34) biosynthetic process"/>
    <property type="evidence" value="ECO:0007669"/>
    <property type="project" value="UniProtKB-UniRule"/>
</dbReference>
<dbReference type="InterPro" id="IPR014729">
    <property type="entry name" value="Rossmann-like_a/b/a_fold"/>
</dbReference>
<dbReference type="Gene3D" id="3.40.50.620">
    <property type="entry name" value="HUPs"/>
    <property type="match status" value="1"/>
</dbReference>
<dbReference type="HAMAP" id="MF_01633">
    <property type="entry name" value="QueC"/>
    <property type="match status" value="1"/>
</dbReference>
<name>A0A9D1NIB4_9BACT</name>
<evidence type="ECO:0000256" key="2">
    <source>
        <dbReference type="ARBA" id="ARBA00022598"/>
    </source>
</evidence>
<comment type="catalytic activity">
    <reaction evidence="10 11">
        <text>7-carboxy-7-carbaguanine + NH4(+) + 2 ATP = 7-cyano-7-carbaguanine + 2 AMP + 2 diphosphate + 2 H(+)</text>
        <dbReference type="Rhea" id="RHEA:27982"/>
        <dbReference type="ChEBI" id="CHEBI:15378"/>
        <dbReference type="ChEBI" id="CHEBI:28938"/>
        <dbReference type="ChEBI" id="CHEBI:30616"/>
        <dbReference type="ChEBI" id="CHEBI:33019"/>
        <dbReference type="ChEBI" id="CHEBI:45075"/>
        <dbReference type="ChEBI" id="CHEBI:61036"/>
        <dbReference type="ChEBI" id="CHEBI:456215"/>
        <dbReference type="EC" id="6.3.4.20"/>
    </reaction>
</comment>
<keyword evidence="6 11" id="KW-0862">Zinc</keyword>
<dbReference type="InterPro" id="IPR018317">
    <property type="entry name" value="QueC"/>
</dbReference>
<evidence type="ECO:0000256" key="4">
    <source>
        <dbReference type="ARBA" id="ARBA00022741"/>
    </source>
</evidence>
<evidence type="ECO:0000256" key="5">
    <source>
        <dbReference type="ARBA" id="ARBA00022785"/>
    </source>
</evidence>
<feature type="binding site" evidence="11">
    <location>
        <position position="198"/>
    </location>
    <ligand>
        <name>Zn(2+)</name>
        <dbReference type="ChEBI" id="CHEBI:29105"/>
    </ligand>
</feature>
<sequence length="224" mass="23928">MVSENPKSSVVLLSGGLDSSVLLAKLVAEKRRVLALGVDYGQRHAREIDAARAVCAHYGVPYRVADLRAVSAFFGANALTDKSVPVSEGAYSEAGMKTTVVPARNLLLVSIAASWAIAEKCETVAYAAHGGDHAIYPDCREEFAEKLDAVLRVADWNPLRLERPFVGMSKTEIVALGAKLGVPFGLTWSCYNGGEKHCGKCATCIERAQAFREAGVPDPTDYAA</sequence>
<evidence type="ECO:0000256" key="7">
    <source>
        <dbReference type="ARBA" id="ARBA00022840"/>
    </source>
</evidence>
<dbReference type="PANTHER" id="PTHR42914">
    <property type="entry name" value="7-CYANO-7-DEAZAGUANINE SYNTHASE"/>
    <property type="match status" value="1"/>
</dbReference>
<feature type="binding site" evidence="11">
    <location>
        <position position="204"/>
    </location>
    <ligand>
        <name>Zn(2+)</name>
        <dbReference type="ChEBI" id="CHEBI:29105"/>
    </ligand>
</feature>
<keyword evidence="3 11" id="KW-0479">Metal-binding</keyword>
<keyword evidence="4 11" id="KW-0547">Nucleotide-binding</keyword>
<evidence type="ECO:0000256" key="9">
    <source>
        <dbReference type="ARBA" id="ARBA00039149"/>
    </source>
</evidence>
<feature type="binding site" evidence="11">
    <location>
        <position position="201"/>
    </location>
    <ligand>
        <name>Zn(2+)</name>
        <dbReference type="ChEBI" id="CHEBI:29105"/>
    </ligand>
</feature>
<protein>
    <recommendedName>
        <fullName evidence="9 11">7-cyano-7-deazaguanine synthase</fullName>
        <ecNumber evidence="9 11">6.3.4.20</ecNumber>
    </recommendedName>
    <alternativeName>
        <fullName evidence="11">7-cyano-7-carbaguanine synthase</fullName>
    </alternativeName>
    <alternativeName>
        <fullName evidence="11">PreQ(0) synthase</fullName>
    </alternativeName>
    <alternativeName>
        <fullName evidence="11">Queuosine biosynthesis protein QueC</fullName>
    </alternativeName>
</protein>
<evidence type="ECO:0000256" key="1">
    <source>
        <dbReference type="ARBA" id="ARBA00005061"/>
    </source>
</evidence>
<dbReference type="CDD" id="cd01995">
    <property type="entry name" value="QueC-like"/>
    <property type="match status" value="1"/>
</dbReference>
<reference evidence="12" key="1">
    <citation type="submission" date="2020-10" db="EMBL/GenBank/DDBJ databases">
        <authorList>
            <person name="Gilroy R."/>
        </authorList>
    </citation>
    <scope>NUCLEOTIDE SEQUENCE</scope>
    <source>
        <strain evidence="12">10669</strain>
    </source>
</reference>
<comment type="similarity">
    <text evidence="8 11">Belongs to the QueC family.</text>
</comment>
<dbReference type="SUPFAM" id="SSF52402">
    <property type="entry name" value="Adenine nucleotide alpha hydrolases-like"/>
    <property type="match status" value="1"/>
</dbReference>
<comment type="caution">
    <text evidence="12">The sequence shown here is derived from an EMBL/GenBank/DDBJ whole genome shotgun (WGS) entry which is preliminary data.</text>
</comment>
<dbReference type="AlphaFoldDB" id="A0A9D1NIB4"/>
<dbReference type="GO" id="GO:0016879">
    <property type="term" value="F:ligase activity, forming carbon-nitrogen bonds"/>
    <property type="evidence" value="ECO:0007669"/>
    <property type="project" value="UniProtKB-UniRule"/>
</dbReference>
<organism evidence="12 13">
    <name type="scientific">Candidatus Spyradosoma merdigallinarum</name>
    <dbReference type="NCBI Taxonomy" id="2840950"/>
    <lineage>
        <taxon>Bacteria</taxon>
        <taxon>Pseudomonadati</taxon>
        <taxon>Verrucomicrobiota</taxon>
        <taxon>Opitutia</taxon>
        <taxon>Opitutia incertae sedis</taxon>
        <taxon>Candidatus Spyradosoma</taxon>
    </lineage>
</organism>
<evidence type="ECO:0000313" key="13">
    <source>
        <dbReference type="Proteomes" id="UP000886812"/>
    </source>
</evidence>
<proteinExistence type="inferred from homology"/>
<dbReference type="Proteomes" id="UP000886812">
    <property type="component" value="Unassembled WGS sequence"/>
</dbReference>
<dbReference type="NCBIfam" id="TIGR00364">
    <property type="entry name" value="7-cyano-7-deazaguanine synthase QueC"/>
    <property type="match status" value="1"/>
</dbReference>
<dbReference type="EMBL" id="DVOG01000016">
    <property type="protein sequence ID" value="HIV03615.1"/>
    <property type="molecule type" value="Genomic_DNA"/>
</dbReference>
<gene>
    <name evidence="11 12" type="primary">queC</name>
    <name evidence="12" type="ORF">IAC75_00485</name>
</gene>
<comment type="pathway">
    <text evidence="1 11">Purine metabolism; 7-cyano-7-deazaguanine biosynthesis.</text>
</comment>
<keyword evidence="2 11" id="KW-0436">Ligase</keyword>
<dbReference type="PIRSF" id="PIRSF006293">
    <property type="entry name" value="ExsB"/>
    <property type="match status" value="1"/>
</dbReference>
<evidence type="ECO:0000313" key="12">
    <source>
        <dbReference type="EMBL" id="HIV03615.1"/>
    </source>
</evidence>
<dbReference type="GO" id="GO:0008270">
    <property type="term" value="F:zinc ion binding"/>
    <property type="evidence" value="ECO:0007669"/>
    <property type="project" value="UniProtKB-UniRule"/>
</dbReference>